<gene>
    <name evidence="1" type="ORF">OXU80_12500</name>
</gene>
<dbReference type="Proteomes" id="UP001163223">
    <property type="component" value="Chromosome"/>
</dbReference>
<evidence type="ECO:0000313" key="2">
    <source>
        <dbReference type="Proteomes" id="UP001163223"/>
    </source>
</evidence>
<reference evidence="1" key="1">
    <citation type="submission" date="2022-11" db="EMBL/GenBank/DDBJ databases">
        <title>beta-Carotene-producing bacterium, Jeongeuplla avenae sp. nov., alleviates the salt stress of Arabidopsis seedlings.</title>
        <authorList>
            <person name="Jiang L."/>
            <person name="Lee J."/>
        </authorList>
    </citation>
    <scope>NUCLEOTIDE SEQUENCE</scope>
    <source>
        <strain evidence="1">DY_R2A_6</strain>
    </source>
</reference>
<sequence length="133" mass="14362">MGAVPELASVHREQIATSAAADKQKGPAEAATFPSHVPNIPEKENAVDKRSDTITDRRAARPVCWASKANEYDDALRHIGILASSAHATLTDNATRRCGDADAPYEVGQFYVDEVAAILWAIDVVQAHVRRDA</sequence>
<protein>
    <submittedName>
        <fullName evidence="1">Uncharacterized protein</fullName>
    </submittedName>
</protein>
<accession>A0ACD4NW49</accession>
<organism evidence="1 2">
    <name type="scientific">Antarcticirhabdus aurantiaca</name>
    <dbReference type="NCBI Taxonomy" id="2606717"/>
    <lineage>
        <taxon>Bacteria</taxon>
        <taxon>Pseudomonadati</taxon>
        <taxon>Pseudomonadota</taxon>
        <taxon>Alphaproteobacteria</taxon>
        <taxon>Hyphomicrobiales</taxon>
        <taxon>Aurantimonadaceae</taxon>
        <taxon>Antarcticirhabdus</taxon>
    </lineage>
</organism>
<evidence type="ECO:0000313" key="1">
    <source>
        <dbReference type="EMBL" id="WAJ30968.1"/>
    </source>
</evidence>
<proteinExistence type="predicted"/>
<dbReference type="EMBL" id="CP113520">
    <property type="protein sequence ID" value="WAJ30968.1"/>
    <property type="molecule type" value="Genomic_DNA"/>
</dbReference>
<name>A0ACD4NW49_9HYPH</name>
<keyword evidence="2" id="KW-1185">Reference proteome</keyword>